<dbReference type="EMBL" id="WBJZ01000008">
    <property type="protein sequence ID" value="KAB1657860.1"/>
    <property type="molecule type" value="Genomic_DNA"/>
</dbReference>
<proteinExistence type="predicted"/>
<dbReference type="GO" id="GO:0004764">
    <property type="term" value="F:shikimate 3-dehydrogenase (NADP+) activity"/>
    <property type="evidence" value="ECO:0007669"/>
    <property type="project" value="UniProtKB-EC"/>
</dbReference>
<dbReference type="NCBIfam" id="NF001311">
    <property type="entry name" value="PRK00258.1-3"/>
    <property type="match status" value="1"/>
</dbReference>
<evidence type="ECO:0000313" key="5">
    <source>
        <dbReference type="Proteomes" id="UP000467240"/>
    </source>
</evidence>
<dbReference type="Pfam" id="PF08501">
    <property type="entry name" value="Shikimate_dh_N"/>
    <property type="match status" value="1"/>
</dbReference>
<evidence type="ECO:0000259" key="3">
    <source>
        <dbReference type="Pfam" id="PF08501"/>
    </source>
</evidence>
<gene>
    <name evidence="4" type="ORF">F8O01_07920</name>
</gene>
<dbReference type="OrthoDB" id="9776868at2"/>
<sequence>MSTVETRLAVLGSPIAHSRSPELHTAAYRALGLDWSYGRFDVDESTLGAFLDARGGGWRGLSLTMPLKSAVIPRCATVSETAELAGAVNTLVFDDGGPRAAAHGHNTDVDGFRSALREVGAVPSRVDLLGAGNTAASAVVAVAGLGARRLRVLARRPERARPLADLARRLGLDVEVVELSSFVADDEVDLVVDTIPDGRHVHVRYPADVRARATLFEAVYDPWPPAMAALWLDVGGRVVTGLDLLVHQAVGQVRLFVRPEDEAVALPDATLVGIMRAALGVSSGH</sequence>
<keyword evidence="5" id="KW-1185">Reference proteome</keyword>
<dbReference type="InterPro" id="IPR022893">
    <property type="entry name" value="Shikimate_DH_fam"/>
</dbReference>
<organism evidence="4 5">
    <name type="scientific">Pseudoclavibacter chungangensis</name>
    <dbReference type="NCBI Taxonomy" id="587635"/>
    <lineage>
        <taxon>Bacteria</taxon>
        <taxon>Bacillati</taxon>
        <taxon>Actinomycetota</taxon>
        <taxon>Actinomycetes</taxon>
        <taxon>Micrococcales</taxon>
        <taxon>Microbacteriaceae</taxon>
        <taxon>Pseudoclavibacter</taxon>
    </lineage>
</organism>
<comment type="pathway">
    <text evidence="1">Metabolic intermediate biosynthesis; chorismate biosynthesis; chorismate from D-erythrose 4-phosphate and phosphoenolpyruvate: step 4/7.</text>
</comment>
<dbReference type="GO" id="GO:0005829">
    <property type="term" value="C:cytosol"/>
    <property type="evidence" value="ECO:0007669"/>
    <property type="project" value="TreeGrafter"/>
</dbReference>
<dbReference type="PANTHER" id="PTHR21089:SF1">
    <property type="entry name" value="BIFUNCTIONAL 3-DEHYDROQUINATE DEHYDRATASE_SHIKIMATE DEHYDROGENASE, CHLOROPLASTIC"/>
    <property type="match status" value="1"/>
</dbReference>
<dbReference type="Gene3D" id="3.40.50.720">
    <property type="entry name" value="NAD(P)-binding Rossmann-like Domain"/>
    <property type="match status" value="1"/>
</dbReference>
<feature type="domain" description="Shikimate dehydrogenase substrate binding N-terminal" evidence="3">
    <location>
        <begin position="10"/>
        <end position="91"/>
    </location>
</feature>
<reference evidence="4 5" key="1">
    <citation type="submission" date="2019-09" db="EMBL/GenBank/DDBJ databases">
        <title>Phylogeny of genus Pseudoclavibacter and closely related genus.</title>
        <authorList>
            <person name="Li Y."/>
        </authorList>
    </citation>
    <scope>NUCLEOTIDE SEQUENCE [LARGE SCALE GENOMIC DNA]</scope>
    <source>
        <strain evidence="4 5">DSM 23821</strain>
    </source>
</reference>
<dbReference type="EC" id="1.1.1.25" evidence="4"/>
<evidence type="ECO:0000256" key="2">
    <source>
        <dbReference type="ARBA" id="ARBA00023141"/>
    </source>
</evidence>
<dbReference type="SUPFAM" id="SSF51735">
    <property type="entry name" value="NAD(P)-binding Rossmann-fold domains"/>
    <property type="match status" value="1"/>
</dbReference>
<evidence type="ECO:0000313" key="4">
    <source>
        <dbReference type="EMBL" id="KAB1657860.1"/>
    </source>
</evidence>
<dbReference type="GO" id="GO:0009073">
    <property type="term" value="P:aromatic amino acid family biosynthetic process"/>
    <property type="evidence" value="ECO:0007669"/>
    <property type="project" value="UniProtKB-KW"/>
</dbReference>
<dbReference type="InterPro" id="IPR046346">
    <property type="entry name" value="Aminoacid_DH-like_N_sf"/>
</dbReference>
<accession>A0A7J5BWE4</accession>
<comment type="caution">
    <text evidence="4">The sequence shown here is derived from an EMBL/GenBank/DDBJ whole genome shotgun (WGS) entry which is preliminary data.</text>
</comment>
<dbReference type="GO" id="GO:0019632">
    <property type="term" value="P:shikimate metabolic process"/>
    <property type="evidence" value="ECO:0007669"/>
    <property type="project" value="TreeGrafter"/>
</dbReference>
<dbReference type="RefSeq" id="WP_158040342.1">
    <property type="nucleotide sequence ID" value="NZ_JACCFV010000001.1"/>
</dbReference>
<dbReference type="GO" id="GO:0050661">
    <property type="term" value="F:NADP binding"/>
    <property type="evidence" value="ECO:0007669"/>
    <property type="project" value="TreeGrafter"/>
</dbReference>
<dbReference type="GO" id="GO:0009423">
    <property type="term" value="P:chorismate biosynthetic process"/>
    <property type="evidence" value="ECO:0007669"/>
    <property type="project" value="TreeGrafter"/>
</dbReference>
<name>A0A7J5BWE4_9MICO</name>
<protein>
    <submittedName>
        <fullName evidence="4">Shikimate dehydrogenase</fullName>
        <ecNumber evidence="4">1.1.1.25</ecNumber>
    </submittedName>
</protein>
<dbReference type="Proteomes" id="UP000467240">
    <property type="component" value="Unassembled WGS sequence"/>
</dbReference>
<keyword evidence="2" id="KW-0057">Aromatic amino acid biosynthesis</keyword>
<dbReference type="InterPro" id="IPR036291">
    <property type="entry name" value="NAD(P)-bd_dom_sf"/>
</dbReference>
<dbReference type="SUPFAM" id="SSF53223">
    <property type="entry name" value="Aminoacid dehydrogenase-like, N-terminal domain"/>
    <property type="match status" value="1"/>
</dbReference>
<keyword evidence="2" id="KW-0028">Amino-acid biosynthesis</keyword>
<keyword evidence="4" id="KW-0560">Oxidoreductase</keyword>
<dbReference type="PANTHER" id="PTHR21089">
    <property type="entry name" value="SHIKIMATE DEHYDROGENASE"/>
    <property type="match status" value="1"/>
</dbReference>
<evidence type="ECO:0000256" key="1">
    <source>
        <dbReference type="ARBA" id="ARBA00004871"/>
    </source>
</evidence>
<dbReference type="InterPro" id="IPR013708">
    <property type="entry name" value="Shikimate_DH-bd_N"/>
</dbReference>
<dbReference type="Gene3D" id="3.40.50.10860">
    <property type="entry name" value="Leucine Dehydrogenase, chain A, domain 1"/>
    <property type="match status" value="1"/>
</dbReference>
<dbReference type="AlphaFoldDB" id="A0A7J5BWE4"/>